<evidence type="ECO:0000313" key="3">
    <source>
        <dbReference type="Proteomes" id="UP000517916"/>
    </source>
</evidence>
<dbReference type="EMBL" id="JACJID010000003">
    <property type="protein sequence ID" value="MBA8926833.1"/>
    <property type="molecule type" value="Genomic_DNA"/>
</dbReference>
<feature type="domain" description="Anti-bacteriophage protein A/HamA C-terminal" evidence="1">
    <location>
        <begin position="24"/>
        <end position="249"/>
    </location>
</feature>
<evidence type="ECO:0000313" key="2">
    <source>
        <dbReference type="EMBL" id="MBA8926833.1"/>
    </source>
</evidence>
<dbReference type="InterPro" id="IPR014976">
    <property type="entry name" value="AbpA_HamA_C"/>
</dbReference>
<reference evidence="2 3" key="1">
    <citation type="submission" date="2020-08" db="EMBL/GenBank/DDBJ databases">
        <title>Genomic Encyclopedia of Archaeal and Bacterial Type Strains, Phase II (KMG-II): from individual species to whole genera.</title>
        <authorList>
            <person name="Goeker M."/>
        </authorList>
    </citation>
    <scope>NUCLEOTIDE SEQUENCE [LARGE SCALE GENOMIC DNA]</scope>
    <source>
        <strain evidence="2 3">DSM 43850</strain>
    </source>
</reference>
<protein>
    <recommendedName>
        <fullName evidence="1">Anti-bacteriophage protein A/HamA C-terminal domain-containing protein</fullName>
    </recommendedName>
</protein>
<organism evidence="2 3">
    <name type="scientific">Kutzneria viridogrisea</name>
    <dbReference type="NCBI Taxonomy" id="47990"/>
    <lineage>
        <taxon>Bacteria</taxon>
        <taxon>Bacillati</taxon>
        <taxon>Actinomycetota</taxon>
        <taxon>Actinomycetes</taxon>
        <taxon>Pseudonocardiales</taxon>
        <taxon>Pseudonocardiaceae</taxon>
        <taxon>Kutzneria</taxon>
    </lineage>
</organism>
<dbReference type="RefSeq" id="WP_182838040.1">
    <property type="nucleotide sequence ID" value="NZ_BAAABQ010000091.1"/>
</dbReference>
<gene>
    <name evidence="2" type="ORF">BC739_004039</name>
</gene>
<evidence type="ECO:0000259" key="1">
    <source>
        <dbReference type="Pfam" id="PF08878"/>
    </source>
</evidence>
<dbReference type="Pfam" id="PF08878">
    <property type="entry name" value="HamA"/>
    <property type="match status" value="1"/>
</dbReference>
<accession>A0ABR6BIX0</accession>
<comment type="caution">
    <text evidence="2">The sequence shown here is derived from an EMBL/GenBank/DDBJ whole genome shotgun (WGS) entry which is preliminary data.</text>
</comment>
<keyword evidence="3" id="KW-1185">Reference proteome</keyword>
<name>A0ABR6BIX0_9PSEU</name>
<sequence>MANFRSWCTVGEPVRVGGHLASVLESFDENTGVATLSADLPNTYAKSGALARIADRLGKNAVAEHLRNKLPTTANARSGDMGEILATAYLHEERECVVGPSRLIERDHQEWAMRGDDALGAKLGSDGKIRIIKVESKSRVKLDKGTVAEARKGLARNDELPSPQSLAQFAERLLSTSDSDVGEAVLTLQLQEGIRSDHVDHLMFLFTSSDPSKYVTADLEAYGGSVSQLTITLRVQGHQEFIRDAYEKVIFGGP</sequence>
<dbReference type="Proteomes" id="UP000517916">
    <property type="component" value="Unassembled WGS sequence"/>
</dbReference>
<proteinExistence type="predicted"/>